<dbReference type="InParanoid" id="A8NM57"/>
<dbReference type="HOGENOM" id="CLU_022883_6_1_1"/>
<feature type="transmembrane region" description="Helical" evidence="1">
    <location>
        <begin position="337"/>
        <end position="355"/>
    </location>
</feature>
<proteinExistence type="predicted"/>
<dbReference type="OrthoDB" id="9451547at2759"/>
<dbReference type="OMA" id="PEWILLF"/>
<evidence type="ECO:0000256" key="1">
    <source>
        <dbReference type="SAM" id="Phobius"/>
    </source>
</evidence>
<keyword evidence="1" id="KW-0472">Membrane</keyword>
<feature type="chain" id="PRO_5002724364" evidence="2">
    <location>
        <begin position="20"/>
        <end position="422"/>
    </location>
</feature>
<feature type="transmembrane region" description="Helical" evidence="1">
    <location>
        <begin position="393"/>
        <end position="415"/>
    </location>
</feature>
<feature type="transmembrane region" description="Helical" evidence="1">
    <location>
        <begin position="92"/>
        <end position="112"/>
    </location>
</feature>
<name>A8NM57_COPC7</name>
<dbReference type="RefSeq" id="XP_001834850.2">
    <property type="nucleotide sequence ID" value="XM_001834798.2"/>
</dbReference>
<protein>
    <submittedName>
        <fullName evidence="3">Uncharacterized protein</fullName>
    </submittedName>
</protein>
<feature type="signal peptide" evidence="2">
    <location>
        <begin position="1"/>
        <end position="19"/>
    </location>
</feature>
<dbReference type="Proteomes" id="UP000001861">
    <property type="component" value="Unassembled WGS sequence"/>
</dbReference>
<keyword evidence="4" id="KW-1185">Reference proteome</keyword>
<dbReference type="PANTHER" id="PTHR35043">
    <property type="entry name" value="TRANSCRIPTION FACTOR DOMAIN-CONTAINING PROTEIN"/>
    <property type="match status" value="1"/>
</dbReference>
<accession>A8NM57</accession>
<sequence>MLFLTALYVLANSVSKTTGGPLDLSTTAPTACHCNANLNAREVVFEKNYRSIWDIIWTCLATIFACTWVAIHPNLRGYKATYWERFLQRIELMLWAIIIPEAITVWAFRQWIGARKILADVRELKKKESLEEEDPGFGDGERAPPAEWTMVHAQFFQMGGYIFKDETGFRYIDWADLTREDDTEFVRHRTALLLRPDTKDEIADKSKSDGFAKVFVIIQTVWFLAQCVARAIQGLFVTELEVTTTAYIAVSLVFHFFWWHKPLDAECPIIVHVRLPQQDESSKDAASRTIGLGDEEEAGTVEDGRHDRAAPGGRFGTVMERCLGKQCRRIFRWTTNWSAPLRIVAFVVLLLPCIIEHFLYRLAKPCGLQTSLTGQRAPTFYAFYPGNTRHDYIGLWGVIIISTIFGGIHCIAWGFTFSSILE</sequence>
<keyword evidence="2" id="KW-0732">Signal</keyword>
<reference evidence="3 4" key="1">
    <citation type="journal article" date="2010" name="Proc. Natl. Acad. Sci. U.S.A.">
        <title>Insights into evolution of multicellular fungi from the assembled chromosomes of the mushroom Coprinopsis cinerea (Coprinus cinereus).</title>
        <authorList>
            <person name="Stajich J.E."/>
            <person name="Wilke S.K."/>
            <person name="Ahren D."/>
            <person name="Au C.H."/>
            <person name="Birren B.W."/>
            <person name="Borodovsky M."/>
            <person name="Burns C."/>
            <person name="Canback B."/>
            <person name="Casselton L.A."/>
            <person name="Cheng C.K."/>
            <person name="Deng J."/>
            <person name="Dietrich F.S."/>
            <person name="Fargo D.C."/>
            <person name="Farman M.L."/>
            <person name="Gathman A.C."/>
            <person name="Goldberg J."/>
            <person name="Guigo R."/>
            <person name="Hoegger P.J."/>
            <person name="Hooker J.B."/>
            <person name="Huggins A."/>
            <person name="James T.Y."/>
            <person name="Kamada T."/>
            <person name="Kilaru S."/>
            <person name="Kodira C."/>
            <person name="Kues U."/>
            <person name="Kupfer D."/>
            <person name="Kwan H.S."/>
            <person name="Lomsadze A."/>
            <person name="Li W."/>
            <person name="Lilly W.W."/>
            <person name="Ma L.J."/>
            <person name="Mackey A.J."/>
            <person name="Manning G."/>
            <person name="Martin F."/>
            <person name="Muraguchi H."/>
            <person name="Natvig D.O."/>
            <person name="Palmerini H."/>
            <person name="Ramesh M.A."/>
            <person name="Rehmeyer C.J."/>
            <person name="Roe B.A."/>
            <person name="Shenoy N."/>
            <person name="Stanke M."/>
            <person name="Ter-Hovhannisyan V."/>
            <person name="Tunlid A."/>
            <person name="Velagapudi R."/>
            <person name="Vision T.J."/>
            <person name="Zeng Q."/>
            <person name="Zolan M.E."/>
            <person name="Pukkila P.J."/>
        </authorList>
    </citation>
    <scope>NUCLEOTIDE SEQUENCE [LARGE SCALE GENOMIC DNA]</scope>
    <source>
        <strain evidence="4">Okayama-7 / 130 / ATCC MYA-4618 / FGSC 9003</strain>
    </source>
</reference>
<dbReference type="VEuPathDB" id="FungiDB:CC1G_08495"/>
<dbReference type="PANTHER" id="PTHR35043:SF7">
    <property type="entry name" value="TRANSCRIPTION FACTOR DOMAIN-CONTAINING PROTEIN"/>
    <property type="match status" value="1"/>
</dbReference>
<dbReference type="eggNOG" id="ENOG502SI8N">
    <property type="taxonomic scope" value="Eukaryota"/>
</dbReference>
<organism evidence="3 4">
    <name type="scientific">Coprinopsis cinerea (strain Okayama-7 / 130 / ATCC MYA-4618 / FGSC 9003)</name>
    <name type="common">Inky cap fungus</name>
    <name type="synonym">Hormographiella aspergillata</name>
    <dbReference type="NCBI Taxonomy" id="240176"/>
    <lineage>
        <taxon>Eukaryota</taxon>
        <taxon>Fungi</taxon>
        <taxon>Dikarya</taxon>
        <taxon>Basidiomycota</taxon>
        <taxon>Agaricomycotina</taxon>
        <taxon>Agaricomycetes</taxon>
        <taxon>Agaricomycetidae</taxon>
        <taxon>Agaricales</taxon>
        <taxon>Agaricineae</taxon>
        <taxon>Psathyrellaceae</taxon>
        <taxon>Coprinopsis</taxon>
    </lineage>
</organism>
<dbReference type="EMBL" id="AACS02000012">
    <property type="protein sequence ID" value="EAU87024.2"/>
    <property type="molecule type" value="Genomic_DNA"/>
</dbReference>
<evidence type="ECO:0000256" key="2">
    <source>
        <dbReference type="SAM" id="SignalP"/>
    </source>
</evidence>
<evidence type="ECO:0000313" key="3">
    <source>
        <dbReference type="EMBL" id="EAU87024.2"/>
    </source>
</evidence>
<dbReference type="STRING" id="240176.A8NM57"/>
<keyword evidence="1" id="KW-1133">Transmembrane helix</keyword>
<dbReference type="KEGG" id="cci:CC1G_08495"/>
<keyword evidence="1" id="KW-0812">Transmembrane</keyword>
<evidence type="ECO:0000313" key="4">
    <source>
        <dbReference type="Proteomes" id="UP000001861"/>
    </source>
</evidence>
<dbReference type="AlphaFoldDB" id="A8NM57"/>
<comment type="caution">
    <text evidence="3">The sequence shown here is derived from an EMBL/GenBank/DDBJ whole genome shotgun (WGS) entry which is preliminary data.</text>
</comment>
<dbReference type="GeneID" id="6011368"/>
<gene>
    <name evidence="3" type="ORF">CC1G_08495</name>
</gene>
<feature type="transmembrane region" description="Helical" evidence="1">
    <location>
        <begin position="52"/>
        <end position="71"/>
    </location>
</feature>